<gene>
    <name evidence="2" type="ORF">NP511_07190</name>
</gene>
<feature type="transmembrane region" description="Helical" evidence="1">
    <location>
        <begin position="48"/>
        <end position="65"/>
    </location>
</feature>
<dbReference type="GeneID" id="39861400"/>
<sequence>MSSDRPTLRERFRDDLRTGSLPVLLTAVPIAMAVGLGSTWYWDEFAGGVMLLMLLGVIVPSIHEAHWPQEWPWSTDVLWTVAASAVALGLFAGIYLLAGVLTEDPTHRAAIAFGVTSLGGWSLSWAIRRAR</sequence>
<feature type="transmembrane region" description="Helical" evidence="1">
    <location>
        <begin position="21"/>
        <end position="42"/>
    </location>
</feature>
<dbReference type="AlphaFoldDB" id="A0AAF0PC80"/>
<accession>A0AAF0PC80</accession>
<protein>
    <submittedName>
        <fullName evidence="2">Uncharacterized protein</fullName>
    </submittedName>
</protein>
<proteinExistence type="predicted"/>
<dbReference type="GeneID" id="84213712"/>
<name>A0AAF0PC80_9EURY</name>
<reference evidence="2 3" key="1">
    <citation type="submission" date="2022-07" db="EMBL/GenBank/DDBJ databases">
        <title>Two temperate virus in Haloterrigena jeotgali A29.</title>
        <authorList>
            <person name="Deng X."/>
        </authorList>
    </citation>
    <scope>NUCLEOTIDE SEQUENCE [LARGE SCALE GENOMIC DNA]</scope>
    <source>
        <strain evidence="2 3">A29</strain>
    </source>
</reference>
<keyword evidence="3" id="KW-1185">Reference proteome</keyword>
<feature type="transmembrane region" description="Helical" evidence="1">
    <location>
        <begin position="109"/>
        <end position="127"/>
    </location>
</feature>
<dbReference type="EMBL" id="CP101873">
    <property type="protein sequence ID" value="WMT09413.1"/>
    <property type="molecule type" value="Genomic_DNA"/>
</dbReference>
<evidence type="ECO:0000313" key="3">
    <source>
        <dbReference type="Proteomes" id="UP001224926"/>
    </source>
</evidence>
<dbReference type="Proteomes" id="UP001224926">
    <property type="component" value="Chromosome"/>
</dbReference>
<keyword evidence="1" id="KW-0472">Membrane</keyword>
<dbReference type="RefSeq" id="WP_049964994.1">
    <property type="nucleotide sequence ID" value="NZ_CP101873.1"/>
</dbReference>
<evidence type="ECO:0000313" key="2">
    <source>
        <dbReference type="EMBL" id="WMT09413.1"/>
    </source>
</evidence>
<keyword evidence="1" id="KW-0812">Transmembrane</keyword>
<evidence type="ECO:0000256" key="1">
    <source>
        <dbReference type="SAM" id="Phobius"/>
    </source>
</evidence>
<organism evidence="2 3">
    <name type="scientific">Natrinema thermotolerans</name>
    <dbReference type="NCBI Taxonomy" id="121872"/>
    <lineage>
        <taxon>Archaea</taxon>
        <taxon>Methanobacteriati</taxon>
        <taxon>Methanobacteriota</taxon>
        <taxon>Stenosarchaea group</taxon>
        <taxon>Halobacteria</taxon>
        <taxon>Halobacteriales</taxon>
        <taxon>Natrialbaceae</taxon>
        <taxon>Natrinema</taxon>
    </lineage>
</organism>
<feature type="transmembrane region" description="Helical" evidence="1">
    <location>
        <begin position="77"/>
        <end position="97"/>
    </location>
</feature>
<keyword evidence="1" id="KW-1133">Transmembrane helix</keyword>